<dbReference type="GO" id="GO:0032794">
    <property type="term" value="F:GTPase activating protein binding"/>
    <property type="evidence" value="ECO:0007669"/>
    <property type="project" value="Ensembl"/>
</dbReference>
<evidence type="ECO:0000313" key="25">
    <source>
        <dbReference type="Ensembl" id="ENSABRP00000017504.1"/>
    </source>
</evidence>
<evidence type="ECO:0000259" key="24">
    <source>
        <dbReference type="PROSITE" id="PS50898"/>
    </source>
</evidence>
<keyword evidence="7" id="KW-1003">Cell membrane</keyword>
<feature type="compositionally biased region" description="Basic and acidic residues" evidence="22">
    <location>
        <begin position="240"/>
        <end position="258"/>
    </location>
</feature>
<dbReference type="AlphaFoldDB" id="A0A8B9I8S9"/>
<dbReference type="SMART" id="SM00455">
    <property type="entry name" value="RBD"/>
    <property type="match status" value="2"/>
</dbReference>
<organism evidence="25 26">
    <name type="scientific">Anser brachyrhynchus</name>
    <name type="common">Pink-footed goose</name>
    <dbReference type="NCBI Taxonomy" id="132585"/>
    <lineage>
        <taxon>Eukaryota</taxon>
        <taxon>Metazoa</taxon>
        <taxon>Chordata</taxon>
        <taxon>Craniata</taxon>
        <taxon>Vertebrata</taxon>
        <taxon>Euteleostomi</taxon>
        <taxon>Archelosauria</taxon>
        <taxon>Archosauria</taxon>
        <taxon>Dinosauria</taxon>
        <taxon>Saurischia</taxon>
        <taxon>Theropoda</taxon>
        <taxon>Coelurosauria</taxon>
        <taxon>Aves</taxon>
        <taxon>Neognathae</taxon>
        <taxon>Galloanserae</taxon>
        <taxon>Anseriformes</taxon>
        <taxon>Anatidae</taxon>
        <taxon>Anserinae</taxon>
        <taxon>Anser</taxon>
    </lineage>
</organism>
<evidence type="ECO:0000256" key="14">
    <source>
        <dbReference type="ARBA" id="ARBA00023018"/>
    </source>
</evidence>
<dbReference type="Ensembl" id="ENSABRT00000024830.1">
    <property type="protein sequence ID" value="ENSABRP00000017504.1"/>
    <property type="gene ID" value="ENSABRG00000015214.1"/>
</dbReference>
<evidence type="ECO:0000256" key="18">
    <source>
        <dbReference type="ARBA" id="ARBA00023273"/>
    </source>
</evidence>
<feature type="region of interest" description="Disordered" evidence="22">
    <location>
        <begin position="189"/>
        <end position="286"/>
    </location>
</feature>
<keyword evidence="26" id="KW-1185">Reference proteome</keyword>
<dbReference type="PRINTS" id="PR01301">
    <property type="entry name" value="RGSPROTEIN"/>
</dbReference>
<dbReference type="GO" id="GO:0008017">
    <property type="term" value="F:microtubule binding"/>
    <property type="evidence" value="ECO:0007669"/>
    <property type="project" value="Ensembl"/>
</dbReference>
<dbReference type="GeneTree" id="ENSGT00940000161364"/>
<accession>A0A8B9I8S9</accession>
<evidence type="ECO:0000256" key="2">
    <source>
        <dbReference type="ARBA" id="ARBA00004279"/>
    </source>
</evidence>
<dbReference type="GO" id="GO:0007616">
    <property type="term" value="P:long-term memory"/>
    <property type="evidence" value="ECO:0007669"/>
    <property type="project" value="Ensembl"/>
</dbReference>
<evidence type="ECO:0000259" key="23">
    <source>
        <dbReference type="PROSITE" id="PS50132"/>
    </source>
</evidence>
<dbReference type="GO" id="GO:0014069">
    <property type="term" value="C:postsynaptic density"/>
    <property type="evidence" value="ECO:0007669"/>
    <property type="project" value="UniProtKB-SubCell"/>
</dbReference>
<dbReference type="GO" id="GO:0005886">
    <property type="term" value="C:plasma membrane"/>
    <property type="evidence" value="ECO:0007669"/>
    <property type="project" value="UniProtKB-SubCell"/>
</dbReference>
<keyword evidence="12" id="KW-0493">Microtubule</keyword>
<dbReference type="Gene3D" id="1.10.196.10">
    <property type="match status" value="1"/>
</dbReference>
<feature type="domain" description="RBD" evidence="24">
    <location>
        <begin position="366"/>
        <end position="436"/>
    </location>
</feature>
<dbReference type="GO" id="GO:0001965">
    <property type="term" value="F:G-protein alpha-subunit binding"/>
    <property type="evidence" value="ECO:0007669"/>
    <property type="project" value="InterPro"/>
</dbReference>
<dbReference type="SMART" id="SM00315">
    <property type="entry name" value="RGS"/>
    <property type="match status" value="1"/>
</dbReference>
<dbReference type="GO" id="GO:0005737">
    <property type="term" value="C:cytoplasm"/>
    <property type="evidence" value="ECO:0007669"/>
    <property type="project" value="Ensembl"/>
</dbReference>
<dbReference type="CDD" id="cd08743">
    <property type="entry name" value="RGS_RGS14"/>
    <property type="match status" value="1"/>
</dbReference>
<evidence type="ECO:0000256" key="5">
    <source>
        <dbReference type="ARBA" id="ARBA00004647"/>
    </source>
</evidence>
<dbReference type="InterPro" id="IPR016137">
    <property type="entry name" value="RGS"/>
</dbReference>
<dbReference type="GO" id="GO:0007612">
    <property type="term" value="P:learning"/>
    <property type="evidence" value="ECO:0007669"/>
    <property type="project" value="Ensembl"/>
</dbReference>
<dbReference type="PANTHER" id="PTHR45945:SF2">
    <property type="entry name" value="REGULATOR OF G-PROTEIN SIGNALING 14"/>
    <property type="match status" value="1"/>
</dbReference>
<evidence type="ECO:0000256" key="13">
    <source>
        <dbReference type="ARBA" id="ARBA00022737"/>
    </source>
</evidence>
<keyword evidence="10" id="KW-0132">Cell division</keyword>
<dbReference type="GO" id="GO:0060291">
    <property type="term" value="P:long-term synaptic potentiation"/>
    <property type="evidence" value="ECO:0007669"/>
    <property type="project" value="Ensembl"/>
</dbReference>
<dbReference type="CDD" id="cd17139">
    <property type="entry name" value="RBD2_RGS14"/>
    <property type="match status" value="1"/>
</dbReference>
<feature type="region of interest" description="Disordered" evidence="22">
    <location>
        <begin position="510"/>
        <end position="553"/>
    </location>
</feature>
<evidence type="ECO:0000256" key="19">
    <source>
        <dbReference type="ARBA" id="ARBA00023306"/>
    </source>
</evidence>
<keyword evidence="6" id="KW-0343">GTPase activation</keyword>
<evidence type="ECO:0000256" key="15">
    <source>
        <dbReference type="ARBA" id="ARBA00023136"/>
    </source>
</evidence>
<evidence type="ECO:0000256" key="8">
    <source>
        <dbReference type="ARBA" id="ARBA00022490"/>
    </source>
</evidence>
<feature type="domain" description="RBD" evidence="24">
    <location>
        <begin position="293"/>
        <end position="364"/>
    </location>
</feature>
<dbReference type="InterPro" id="IPR037881">
    <property type="entry name" value="RGS14_RGS"/>
</dbReference>
<dbReference type="GO" id="GO:0010070">
    <property type="term" value="P:zygote asymmetric cell division"/>
    <property type="evidence" value="ECO:0007669"/>
    <property type="project" value="Ensembl"/>
</dbReference>
<dbReference type="GO" id="GO:0045744">
    <property type="term" value="P:negative regulation of G protein-coupled receptor signaling pathway"/>
    <property type="evidence" value="ECO:0007669"/>
    <property type="project" value="Ensembl"/>
</dbReference>
<dbReference type="GO" id="GO:0000278">
    <property type="term" value="P:mitotic cell cycle"/>
    <property type="evidence" value="ECO:0007669"/>
    <property type="project" value="Ensembl"/>
</dbReference>
<dbReference type="GO" id="GO:0005813">
    <property type="term" value="C:centrosome"/>
    <property type="evidence" value="ECO:0007669"/>
    <property type="project" value="UniProtKB-SubCell"/>
</dbReference>
<keyword evidence="15" id="KW-0472">Membrane</keyword>
<dbReference type="Gene3D" id="1.10.167.10">
    <property type="entry name" value="Regulator of G-protein Signalling 4, domain 2"/>
    <property type="match status" value="1"/>
</dbReference>
<evidence type="ECO:0000256" key="20">
    <source>
        <dbReference type="ARBA" id="ARBA00034105"/>
    </source>
</evidence>
<evidence type="ECO:0000256" key="17">
    <source>
        <dbReference type="ARBA" id="ARBA00023242"/>
    </source>
</evidence>
<evidence type="ECO:0000256" key="11">
    <source>
        <dbReference type="ARBA" id="ARBA00022700"/>
    </source>
</evidence>
<dbReference type="InterPro" id="IPR046992">
    <property type="entry name" value="RBD1_RGS14"/>
</dbReference>
<dbReference type="GO" id="GO:0006913">
    <property type="term" value="P:nucleocytoplasmic transport"/>
    <property type="evidence" value="ECO:0007669"/>
    <property type="project" value="Ensembl"/>
</dbReference>
<protein>
    <recommendedName>
        <fullName evidence="21">Regulator of G-protein signaling 14</fullName>
    </recommendedName>
</protein>
<comment type="subcellular location">
    <subcellularLocation>
        <location evidence="1">Cell membrane</location>
    </subcellularLocation>
    <subcellularLocation>
        <location evidence="2">Cell projection</location>
        <location evidence="2">Dendrite</location>
    </subcellularLocation>
    <subcellularLocation>
        <location evidence="3">Cytoplasm</location>
        <location evidence="3">Cytoskeleton</location>
        <location evidence="3">Microtubule organizing center</location>
        <location evidence="3">Centrosome</location>
    </subcellularLocation>
    <subcellularLocation>
        <location evidence="5">Cytoplasm</location>
        <location evidence="5">Cytoskeleton</location>
        <location evidence="5">Spindle pole</location>
    </subcellularLocation>
    <subcellularLocation>
        <location evidence="4">Nucleus</location>
        <location evidence="4">PML body</location>
    </subcellularLocation>
    <subcellularLocation>
        <location evidence="20">Postsynaptic density</location>
    </subcellularLocation>
</comment>
<dbReference type="GO" id="GO:0000922">
    <property type="term" value="C:spindle pole"/>
    <property type="evidence" value="ECO:0007669"/>
    <property type="project" value="UniProtKB-SubCell"/>
</dbReference>
<evidence type="ECO:0000313" key="26">
    <source>
        <dbReference type="Proteomes" id="UP000694426"/>
    </source>
</evidence>
<dbReference type="InterPro" id="IPR036305">
    <property type="entry name" value="RGS_sf"/>
</dbReference>
<dbReference type="GO" id="GO:0098978">
    <property type="term" value="C:glutamatergic synapse"/>
    <property type="evidence" value="ECO:0007669"/>
    <property type="project" value="Ensembl"/>
</dbReference>
<evidence type="ECO:0000256" key="10">
    <source>
        <dbReference type="ARBA" id="ARBA00022618"/>
    </source>
</evidence>
<dbReference type="Proteomes" id="UP000694426">
    <property type="component" value="Unplaced"/>
</dbReference>
<reference evidence="25" key="2">
    <citation type="submission" date="2025-09" db="UniProtKB">
        <authorList>
            <consortium name="Ensembl"/>
        </authorList>
    </citation>
    <scope>IDENTIFICATION</scope>
</reference>
<dbReference type="InterPro" id="IPR029071">
    <property type="entry name" value="Ubiquitin-like_domsf"/>
</dbReference>
<evidence type="ECO:0000256" key="12">
    <source>
        <dbReference type="ARBA" id="ARBA00022701"/>
    </source>
</evidence>
<keyword evidence="17" id="KW-0539">Nucleus</keyword>
<feature type="compositionally biased region" description="Basic residues" evidence="22">
    <location>
        <begin position="1"/>
        <end position="11"/>
    </location>
</feature>
<dbReference type="InterPro" id="IPR024066">
    <property type="entry name" value="RGS_subdom1/3"/>
</dbReference>
<evidence type="ECO:0000256" key="6">
    <source>
        <dbReference type="ARBA" id="ARBA00022468"/>
    </source>
</evidence>
<feature type="compositionally biased region" description="Polar residues" evidence="22">
    <location>
        <begin position="39"/>
        <end position="57"/>
    </location>
</feature>
<keyword evidence="19" id="KW-0131">Cell cycle</keyword>
<dbReference type="GO" id="GO:0005096">
    <property type="term" value="F:GTPase activator activity"/>
    <property type="evidence" value="ECO:0007669"/>
    <property type="project" value="UniProtKB-KW"/>
</dbReference>
<evidence type="ECO:0000256" key="21">
    <source>
        <dbReference type="ARBA" id="ARBA00069200"/>
    </source>
</evidence>
<dbReference type="Pfam" id="PF00615">
    <property type="entry name" value="RGS"/>
    <property type="match status" value="1"/>
</dbReference>
<dbReference type="FunFam" id="3.10.20.90:FF:000145">
    <property type="entry name" value="regulator of G-protein signaling 14 isoform X1"/>
    <property type="match status" value="1"/>
</dbReference>
<dbReference type="InterPro" id="IPR046995">
    <property type="entry name" value="RGS10/12/14-like"/>
</dbReference>
<dbReference type="InterPro" id="IPR044926">
    <property type="entry name" value="RGS_subdomain_2"/>
</dbReference>
<dbReference type="GO" id="GO:0016605">
    <property type="term" value="C:PML body"/>
    <property type="evidence" value="ECO:0007669"/>
    <property type="project" value="UniProtKB-SubCell"/>
</dbReference>
<keyword evidence="8" id="KW-0963">Cytoplasm</keyword>
<keyword evidence="18" id="KW-0966">Cell projection</keyword>
<evidence type="ECO:0000256" key="4">
    <source>
        <dbReference type="ARBA" id="ARBA00004322"/>
    </source>
</evidence>
<dbReference type="GO" id="GO:0031914">
    <property type="term" value="P:negative regulation of synaptic plasticity"/>
    <property type="evidence" value="ECO:0007669"/>
    <property type="project" value="Ensembl"/>
</dbReference>
<keyword evidence="13" id="KW-0677">Repeat</keyword>
<dbReference type="InterPro" id="IPR003109">
    <property type="entry name" value="GoLoco_motif"/>
</dbReference>
<keyword evidence="14" id="KW-0770">Synapse</keyword>
<proteinExistence type="predicted"/>
<dbReference type="Pfam" id="PF02196">
    <property type="entry name" value="RBD"/>
    <property type="match status" value="1"/>
</dbReference>
<dbReference type="GO" id="GO:0005092">
    <property type="term" value="F:GDP-dissociation inhibitor activity"/>
    <property type="evidence" value="ECO:0007669"/>
    <property type="project" value="Ensembl"/>
</dbReference>
<dbReference type="InterPro" id="IPR003116">
    <property type="entry name" value="RBD_dom"/>
</dbReference>
<dbReference type="PROSITE" id="PS50132">
    <property type="entry name" value="RGS"/>
    <property type="match status" value="1"/>
</dbReference>
<keyword evidence="16" id="KW-0206">Cytoskeleton</keyword>
<dbReference type="SUPFAM" id="SSF48097">
    <property type="entry name" value="Regulator of G-protein signaling, RGS"/>
    <property type="match status" value="1"/>
</dbReference>
<dbReference type="Gene3D" id="3.10.20.90">
    <property type="entry name" value="Phosphatidylinositol 3-kinase Catalytic Subunit, Chain A, domain 1"/>
    <property type="match status" value="2"/>
</dbReference>
<evidence type="ECO:0000256" key="3">
    <source>
        <dbReference type="ARBA" id="ARBA00004300"/>
    </source>
</evidence>
<evidence type="ECO:0000256" key="7">
    <source>
        <dbReference type="ARBA" id="ARBA00022475"/>
    </source>
</evidence>
<name>A0A8B9I8S9_9AVES</name>
<feature type="region of interest" description="Disordered" evidence="22">
    <location>
        <begin position="1"/>
        <end position="57"/>
    </location>
</feature>
<dbReference type="PROSITE" id="PS50898">
    <property type="entry name" value="RBD"/>
    <property type="match status" value="2"/>
</dbReference>
<dbReference type="GO" id="GO:0007165">
    <property type="term" value="P:signal transduction"/>
    <property type="evidence" value="ECO:0007669"/>
    <property type="project" value="InterPro"/>
</dbReference>
<evidence type="ECO:0000256" key="1">
    <source>
        <dbReference type="ARBA" id="ARBA00004236"/>
    </source>
</evidence>
<dbReference type="GO" id="GO:0007059">
    <property type="term" value="P:chromosome segregation"/>
    <property type="evidence" value="ECO:0007669"/>
    <property type="project" value="Ensembl"/>
</dbReference>
<dbReference type="GO" id="GO:0005874">
    <property type="term" value="C:microtubule"/>
    <property type="evidence" value="ECO:0007669"/>
    <property type="project" value="UniProtKB-KW"/>
</dbReference>
<dbReference type="GO" id="GO:0043197">
    <property type="term" value="C:dendritic spine"/>
    <property type="evidence" value="ECO:0007669"/>
    <property type="project" value="Ensembl"/>
</dbReference>
<dbReference type="SMART" id="SM00390">
    <property type="entry name" value="GoLoco"/>
    <property type="match status" value="1"/>
</dbReference>
<gene>
    <name evidence="25" type="primary">RGS14</name>
</gene>
<dbReference type="SUPFAM" id="SSF54236">
    <property type="entry name" value="Ubiquitin-like"/>
    <property type="match status" value="2"/>
</dbReference>
<dbReference type="InterPro" id="IPR046993">
    <property type="entry name" value="RBD2_RGS14"/>
</dbReference>
<dbReference type="GO" id="GO:0007051">
    <property type="term" value="P:spindle organization"/>
    <property type="evidence" value="ECO:0007669"/>
    <property type="project" value="Ensembl"/>
</dbReference>
<dbReference type="PANTHER" id="PTHR45945">
    <property type="entry name" value="REGULATOR OF G-PROTEIN SIGNALING LOCO"/>
    <property type="match status" value="1"/>
</dbReference>
<keyword evidence="11" id="KW-0734">Signal transduction inhibitor</keyword>
<evidence type="ECO:0000256" key="22">
    <source>
        <dbReference type="SAM" id="MobiDB-lite"/>
    </source>
</evidence>
<dbReference type="FunFam" id="1.10.167.10:FF:000001">
    <property type="entry name" value="Putative regulator of g-protein signaling 12"/>
    <property type="match status" value="1"/>
</dbReference>
<dbReference type="CDD" id="cd17137">
    <property type="entry name" value="RBD1_RGS14"/>
    <property type="match status" value="1"/>
</dbReference>
<evidence type="ECO:0000256" key="16">
    <source>
        <dbReference type="ARBA" id="ARBA00023212"/>
    </source>
</evidence>
<dbReference type="PROSITE" id="PS50877">
    <property type="entry name" value="GOLOCO"/>
    <property type="match status" value="1"/>
</dbReference>
<sequence>GPGTPRYRRLPTGHGGTPTTGNRCPVPRGSPGGGEARGSNHSVNSLPAPQTTCSSAHGSVGSWAESFETLLQDRVAVTYFTEFLKKEFSAENVYFWQACERFQQIPASDTQQLAQEARRIYDEFLSSHSVSPVNIDRQAWIGEEMLATPSPDMFRLQQLQIFNLMKFDSYTRFVKSPLYQACLRAESQGQPLPDLRPHSRSSSPPPDLSKKSKLKLGKSLPLGVETAGSGATRSPRRSFRKGERREPSWAGRHRESSPRRPRAATGPADGGSPVPQGHRKSLGGSEAEAKPTKYCCVYLPDGTASLAAVRPGLSIRDMLAGICEKRGFSLPDIKVYLVGNEQKALVLDQECCVLADQEVKLENRISFDLEISSLSKTIRITAKSTKRIREALQPVLGKYGVNVELVLLRRQGESAVLDLEKLVSTVAAQKLVLETPAGNVWGQPCPLPSHVTPPSCASPLSPSCSRGACPAFPPGLVELLNRAQSCRANDQRGLLSKEDLVLPDFLQLPGQGGSACGGSDQPSAPHPGSEGNNHPGPTTEPVPAQPAVEQEPR</sequence>
<evidence type="ECO:0000256" key="9">
    <source>
        <dbReference type="ARBA" id="ARBA00022553"/>
    </source>
</evidence>
<reference evidence="25" key="1">
    <citation type="submission" date="2025-08" db="UniProtKB">
        <authorList>
            <consortium name="Ensembl"/>
        </authorList>
    </citation>
    <scope>IDENTIFICATION</scope>
</reference>
<keyword evidence="9" id="KW-0597">Phosphoprotein</keyword>
<feature type="domain" description="RGS" evidence="23">
    <location>
        <begin position="66"/>
        <end position="183"/>
    </location>
</feature>